<feature type="region of interest" description="Disordered" evidence="1">
    <location>
        <begin position="1"/>
        <end position="22"/>
    </location>
</feature>
<sequence length="97" mass="10768">MQEYERPQNPGRQGGGGRNGFVRQEIKCRVKRENQEEVVTRKQMSSKTSSSEACACAAVRKAYTRSVAVRRYAACGGSGSKMYGSVAAVRWRRFASN</sequence>
<reference evidence="2" key="1">
    <citation type="submission" date="2020-08" db="EMBL/GenBank/DDBJ databases">
        <title>Multicomponent nature underlies the extraordinary mechanical properties of spider dragline silk.</title>
        <authorList>
            <person name="Kono N."/>
            <person name="Nakamura H."/>
            <person name="Mori M."/>
            <person name="Yoshida Y."/>
            <person name="Ohtoshi R."/>
            <person name="Malay A.D."/>
            <person name="Moran D.A.P."/>
            <person name="Tomita M."/>
            <person name="Numata K."/>
            <person name="Arakawa K."/>
        </authorList>
    </citation>
    <scope>NUCLEOTIDE SEQUENCE</scope>
</reference>
<accession>A0A8X6QB90</accession>
<evidence type="ECO:0000256" key="1">
    <source>
        <dbReference type="SAM" id="MobiDB-lite"/>
    </source>
</evidence>
<evidence type="ECO:0000313" key="2">
    <source>
        <dbReference type="EMBL" id="GFU05587.1"/>
    </source>
</evidence>
<dbReference type="AlphaFoldDB" id="A0A8X6QB90"/>
<keyword evidence="3" id="KW-1185">Reference proteome</keyword>
<dbReference type="EMBL" id="BMAW01028089">
    <property type="protein sequence ID" value="GFU05587.1"/>
    <property type="molecule type" value="Genomic_DNA"/>
</dbReference>
<dbReference type="Proteomes" id="UP000887013">
    <property type="component" value="Unassembled WGS sequence"/>
</dbReference>
<organism evidence="2 3">
    <name type="scientific">Nephila pilipes</name>
    <name type="common">Giant wood spider</name>
    <name type="synonym">Nephila maculata</name>
    <dbReference type="NCBI Taxonomy" id="299642"/>
    <lineage>
        <taxon>Eukaryota</taxon>
        <taxon>Metazoa</taxon>
        <taxon>Ecdysozoa</taxon>
        <taxon>Arthropoda</taxon>
        <taxon>Chelicerata</taxon>
        <taxon>Arachnida</taxon>
        <taxon>Araneae</taxon>
        <taxon>Araneomorphae</taxon>
        <taxon>Entelegynae</taxon>
        <taxon>Araneoidea</taxon>
        <taxon>Nephilidae</taxon>
        <taxon>Nephila</taxon>
    </lineage>
</organism>
<name>A0A8X6QB90_NEPPI</name>
<evidence type="ECO:0000313" key="3">
    <source>
        <dbReference type="Proteomes" id="UP000887013"/>
    </source>
</evidence>
<gene>
    <name evidence="2" type="ORF">NPIL_6651</name>
</gene>
<comment type="caution">
    <text evidence="2">The sequence shown here is derived from an EMBL/GenBank/DDBJ whole genome shotgun (WGS) entry which is preliminary data.</text>
</comment>
<protein>
    <submittedName>
        <fullName evidence="2">Uncharacterized protein</fullName>
    </submittedName>
</protein>
<proteinExistence type="predicted"/>